<evidence type="ECO:0000256" key="10">
    <source>
        <dbReference type="ARBA" id="ARBA00030775"/>
    </source>
</evidence>
<name>N6YWM0_9RHOO</name>
<keyword evidence="8" id="KW-0472">Membrane</keyword>
<dbReference type="InterPro" id="IPR022346">
    <property type="entry name" value="T2SS_GspH"/>
</dbReference>
<accession>N6YWM0</accession>
<comment type="caution">
    <text evidence="12">The sequence shown here is derived from an EMBL/GenBank/DDBJ whole genome shotgun (WGS) entry which is preliminary data.</text>
</comment>
<evidence type="ECO:0000256" key="2">
    <source>
        <dbReference type="ARBA" id="ARBA00021549"/>
    </source>
</evidence>
<organism evidence="12 13">
    <name type="scientific">Thauera phenylacetica B4P</name>
    <dbReference type="NCBI Taxonomy" id="1234382"/>
    <lineage>
        <taxon>Bacteria</taxon>
        <taxon>Pseudomonadati</taxon>
        <taxon>Pseudomonadota</taxon>
        <taxon>Betaproteobacteria</taxon>
        <taxon>Rhodocyclales</taxon>
        <taxon>Zoogloeaceae</taxon>
        <taxon>Thauera</taxon>
    </lineage>
</organism>
<comment type="similarity">
    <text evidence="9">Belongs to the GSP H family.</text>
</comment>
<dbReference type="Gene3D" id="3.55.40.10">
    <property type="entry name" value="minor pseudopilin epsh domain"/>
    <property type="match status" value="1"/>
</dbReference>
<evidence type="ECO:0000256" key="5">
    <source>
        <dbReference type="ARBA" id="ARBA00022519"/>
    </source>
</evidence>
<keyword evidence="5" id="KW-0997">Cell inner membrane</keyword>
<dbReference type="GO" id="GO:0015628">
    <property type="term" value="P:protein secretion by the type II secretion system"/>
    <property type="evidence" value="ECO:0007669"/>
    <property type="project" value="InterPro"/>
</dbReference>
<feature type="domain" description="General secretion pathway GspH" evidence="11">
    <location>
        <begin position="30"/>
        <end position="141"/>
    </location>
</feature>
<evidence type="ECO:0000256" key="1">
    <source>
        <dbReference type="ARBA" id="ARBA00004377"/>
    </source>
</evidence>
<evidence type="ECO:0000256" key="6">
    <source>
        <dbReference type="ARBA" id="ARBA00022692"/>
    </source>
</evidence>
<reference evidence="12 13" key="1">
    <citation type="submission" date="2012-09" db="EMBL/GenBank/DDBJ databases">
        <title>Draft Genome Sequences of 6 Strains from Genus Thauera.</title>
        <authorList>
            <person name="Liu B."/>
            <person name="Shapleigh J.P."/>
            <person name="Frostegard A.H."/>
        </authorList>
    </citation>
    <scope>NUCLEOTIDE SEQUENCE [LARGE SCALE GENOMIC DNA]</scope>
    <source>
        <strain evidence="12 13">B4P</strain>
    </source>
</reference>
<dbReference type="InterPro" id="IPR045584">
    <property type="entry name" value="Pilin-like"/>
</dbReference>
<dbReference type="AlphaFoldDB" id="N6YWM0"/>
<dbReference type="Proteomes" id="UP000013047">
    <property type="component" value="Unassembled WGS sequence"/>
</dbReference>
<evidence type="ECO:0000256" key="8">
    <source>
        <dbReference type="ARBA" id="ARBA00023136"/>
    </source>
</evidence>
<evidence type="ECO:0000256" key="3">
    <source>
        <dbReference type="ARBA" id="ARBA00022475"/>
    </source>
</evidence>
<keyword evidence="4" id="KW-0488">Methylation</keyword>
<keyword evidence="7" id="KW-1133">Transmembrane helix</keyword>
<keyword evidence="6" id="KW-0812">Transmembrane</keyword>
<dbReference type="Pfam" id="PF12019">
    <property type="entry name" value="GspH"/>
    <property type="match status" value="1"/>
</dbReference>
<keyword evidence="3" id="KW-1003">Cell membrane</keyword>
<evidence type="ECO:0000259" key="11">
    <source>
        <dbReference type="Pfam" id="PF12019"/>
    </source>
</evidence>
<protein>
    <recommendedName>
        <fullName evidence="2">Type II secretion system protein H</fullName>
    </recommendedName>
    <alternativeName>
        <fullName evidence="10">General secretion pathway protein H</fullName>
    </alternativeName>
</protein>
<dbReference type="GO" id="GO:0015627">
    <property type="term" value="C:type II protein secretion system complex"/>
    <property type="evidence" value="ECO:0007669"/>
    <property type="project" value="InterPro"/>
</dbReference>
<evidence type="ECO:0000256" key="4">
    <source>
        <dbReference type="ARBA" id="ARBA00022481"/>
    </source>
</evidence>
<sequence length="158" mass="16405">MVTVAVLGLLMTLAVPSFSEWIQNSRIRTAAESIQNGVQLARAEAVRRNTRIEFALVGTGGGWVVRLAGGGETIQERSGGEGAGGVVLSTVPADATTVVFDGLGRADTRDNPLTAVDVDVPTSALPAAQSRDLRITIGTGGVRMCDPNVSNSTDPRKC</sequence>
<gene>
    <name evidence="12" type="ORF">C667_02638</name>
</gene>
<keyword evidence="13" id="KW-1185">Reference proteome</keyword>
<dbReference type="EMBL" id="AMXF01000007">
    <property type="protein sequence ID" value="ENO98671.1"/>
    <property type="molecule type" value="Genomic_DNA"/>
</dbReference>
<comment type="subcellular location">
    <subcellularLocation>
        <location evidence="1">Cell inner membrane</location>
        <topology evidence="1">Single-pass membrane protein</topology>
    </subcellularLocation>
</comment>
<evidence type="ECO:0000313" key="12">
    <source>
        <dbReference type="EMBL" id="ENO98671.1"/>
    </source>
</evidence>
<evidence type="ECO:0000313" key="13">
    <source>
        <dbReference type="Proteomes" id="UP000013047"/>
    </source>
</evidence>
<proteinExistence type="inferred from homology"/>
<dbReference type="GO" id="GO:0005886">
    <property type="term" value="C:plasma membrane"/>
    <property type="evidence" value="ECO:0007669"/>
    <property type="project" value="UniProtKB-SubCell"/>
</dbReference>
<dbReference type="SUPFAM" id="SSF54523">
    <property type="entry name" value="Pili subunits"/>
    <property type="match status" value="1"/>
</dbReference>
<evidence type="ECO:0000256" key="7">
    <source>
        <dbReference type="ARBA" id="ARBA00022989"/>
    </source>
</evidence>
<evidence type="ECO:0000256" key="9">
    <source>
        <dbReference type="ARBA" id="ARBA00025772"/>
    </source>
</evidence>